<sequence>MEPIPRLRIMSQQTVLVIDDERDIRELLTITLGRMDLKVDAVGTVAEARQALSERSYDLCFTDMRLPDGSGQEIIELIAAEYDETPVAMITAYGNVDAAVTALKAGAFDFVSKPVDIQMLRRLVRTALKLAEEKRTGGGVGHAAGGSSERLIGDSSAMQQVRNTITKLARNQAPVYIAGESGVGKELVARLIHEQGPRASGPFVPVNCGAIPSELMESEFFGHRKGSFTGAVADKEGLFQAAHGGTLFLDEVAELPLHMQVKLLRAIQEKAVRPIGAREEIAVDVRILSATHKNLAALVDQGQFRQDLFYRINVIELRVPPLRERRGDVPLLAEFVLRQLAAKSGGGTPVRLLPEARQALEDYDFPGNVRELENILERAVAMCDGDRVDASDLMLPQRPPRHGAEAGTPAHGGGHHAQPAYPPTHAPTTTPVAQTPSSELPLDDYISNLERTAIMKALEESRYNKTAAARKLGITFRALRYKLKKLGID</sequence>
<dbReference type="InterPro" id="IPR025944">
    <property type="entry name" value="Sigma_54_int_dom_CS"/>
</dbReference>
<dbReference type="Gene3D" id="1.10.10.60">
    <property type="entry name" value="Homeodomain-like"/>
    <property type="match status" value="1"/>
</dbReference>
<dbReference type="Gene3D" id="3.40.50.300">
    <property type="entry name" value="P-loop containing nucleotide triphosphate hydrolases"/>
    <property type="match status" value="1"/>
</dbReference>
<dbReference type="Pfam" id="PF00072">
    <property type="entry name" value="Response_reg"/>
    <property type="match status" value="1"/>
</dbReference>
<dbReference type="SMART" id="SM00448">
    <property type="entry name" value="REC"/>
    <property type="match status" value="1"/>
</dbReference>
<dbReference type="EMBL" id="BMJA01000006">
    <property type="protein sequence ID" value="GGA49732.1"/>
    <property type="molecule type" value="Genomic_DNA"/>
</dbReference>
<protein>
    <submittedName>
        <fullName evidence="10">Sigma-54-dependent Fis family transcriptional regulator</fullName>
    </submittedName>
</protein>
<dbReference type="InterPro" id="IPR025943">
    <property type="entry name" value="Sigma_54_int_dom_ATP-bd_2"/>
</dbReference>
<feature type="region of interest" description="Disordered" evidence="7">
    <location>
        <begin position="391"/>
        <end position="440"/>
    </location>
</feature>
<evidence type="ECO:0000313" key="11">
    <source>
        <dbReference type="Proteomes" id="UP000620046"/>
    </source>
</evidence>
<accession>A0ABQ1GTQ4</accession>
<keyword evidence="6" id="KW-0597">Phosphoprotein</keyword>
<evidence type="ECO:0000256" key="3">
    <source>
        <dbReference type="ARBA" id="ARBA00023015"/>
    </source>
</evidence>
<dbReference type="InterPro" id="IPR009057">
    <property type="entry name" value="Homeodomain-like_sf"/>
</dbReference>
<evidence type="ECO:0000256" key="2">
    <source>
        <dbReference type="ARBA" id="ARBA00022840"/>
    </source>
</evidence>
<keyword evidence="4" id="KW-0238">DNA-binding</keyword>
<dbReference type="SUPFAM" id="SSF52540">
    <property type="entry name" value="P-loop containing nucleoside triphosphate hydrolases"/>
    <property type="match status" value="1"/>
</dbReference>
<dbReference type="InterPro" id="IPR002197">
    <property type="entry name" value="HTH_Fis"/>
</dbReference>
<dbReference type="PROSITE" id="PS00675">
    <property type="entry name" value="SIGMA54_INTERACT_1"/>
    <property type="match status" value="1"/>
</dbReference>
<evidence type="ECO:0000256" key="4">
    <source>
        <dbReference type="ARBA" id="ARBA00023125"/>
    </source>
</evidence>
<evidence type="ECO:0000256" key="7">
    <source>
        <dbReference type="SAM" id="MobiDB-lite"/>
    </source>
</evidence>
<dbReference type="InterPro" id="IPR003593">
    <property type="entry name" value="AAA+_ATPase"/>
</dbReference>
<dbReference type="InterPro" id="IPR025662">
    <property type="entry name" value="Sigma_54_int_dom_ATP-bd_1"/>
</dbReference>
<dbReference type="PANTHER" id="PTHR32071">
    <property type="entry name" value="TRANSCRIPTIONAL REGULATORY PROTEIN"/>
    <property type="match status" value="1"/>
</dbReference>
<feature type="modified residue" description="4-aspartylphosphate" evidence="6">
    <location>
        <position position="63"/>
    </location>
</feature>
<organism evidence="10 11">
    <name type="scientific">Dyella nitratireducens</name>
    <dbReference type="NCBI Taxonomy" id="1849580"/>
    <lineage>
        <taxon>Bacteria</taxon>
        <taxon>Pseudomonadati</taxon>
        <taxon>Pseudomonadota</taxon>
        <taxon>Gammaproteobacteria</taxon>
        <taxon>Lysobacterales</taxon>
        <taxon>Rhodanobacteraceae</taxon>
        <taxon>Dyella</taxon>
    </lineage>
</organism>
<dbReference type="InterPro" id="IPR058031">
    <property type="entry name" value="AAA_lid_NorR"/>
</dbReference>
<dbReference type="CDD" id="cd00009">
    <property type="entry name" value="AAA"/>
    <property type="match status" value="1"/>
</dbReference>
<reference evidence="11" key="1">
    <citation type="journal article" date="2019" name="Int. J. Syst. Evol. Microbiol.">
        <title>The Global Catalogue of Microorganisms (GCM) 10K type strain sequencing project: providing services to taxonomists for standard genome sequencing and annotation.</title>
        <authorList>
            <consortium name="The Broad Institute Genomics Platform"/>
            <consortium name="The Broad Institute Genome Sequencing Center for Infectious Disease"/>
            <person name="Wu L."/>
            <person name="Ma J."/>
        </authorList>
    </citation>
    <scope>NUCLEOTIDE SEQUENCE [LARGE SCALE GENOMIC DNA]</scope>
    <source>
        <strain evidence="11">CGMCC 1.15439</strain>
    </source>
</reference>
<comment type="caution">
    <text evidence="10">The sequence shown here is derived from an EMBL/GenBank/DDBJ whole genome shotgun (WGS) entry which is preliminary data.</text>
</comment>
<dbReference type="Pfam" id="PF02954">
    <property type="entry name" value="HTH_8"/>
    <property type="match status" value="1"/>
</dbReference>
<dbReference type="SUPFAM" id="SSF52172">
    <property type="entry name" value="CheY-like"/>
    <property type="match status" value="1"/>
</dbReference>
<dbReference type="Gene3D" id="1.10.8.60">
    <property type="match status" value="1"/>
</dbReference>
<keyword evidence="3" id="KW-0805">Transcription regulation</keyword>
<dbReference type="InterPro" id="IPR002078">
    <property type="entry name" value="Sigma_54_int"/>
</dbReference>
<proteinExistence type="predicted"/>
<dbReference type="Pfam" id="PF25601">
    <property type="entry name" value="AAA_lid_14"/>
    <property type="match status" value="1"/>
</dbReference>
<evidence type="ECO:0000313" key="10">
    <source>
        <dbReference type="EMBL" id="GGA49732.1"/>
    </source>
</evidence>
<dbReference type="Pfam" id="PF00158">
    <property type="entry name" value="Sigma54_activat"/>
    <property type="match status" value="1"/>
</dbReference>
<evidence type="ECO:0000259" key="9">
    <source>
        <dbReference type="PROSITE" id="PS50110"/>
    </source>
</evidence>
<evidence type="ECO:0000259" key="8">
    <source>
        <dbReference type="PROSITE" id="PS50045"/>
    </source>
</evidence>
<dbReference type="PANTHER" id="PTHR32071:SF100">
    <property type="entry name" value="RESPONSE REGULATOR PROTEIN PILR"/>
    <property type="match status" value="1"/>
</dbReference>
<evidence type="ECO:0000256" key="1">
    <source>
        <dbReference type="ARBA" id="ARBA00022741"/>
    </source>
</evidence>
<dbReference type="Gene3D" id="3.40.50.2300">
    <property type="match status" value="1"/>
</dbReference>
<evidence type="ECO:0000256" key="6">
    <source>
        <dbReference type="PROSITE-ProRule" id="PRU00169"/>
    </source>
</evidence>
<keyword evidence="1" id="KW-0547">Nucleotide-binding</keyword>
<keyword evidence="11" id="KW-1185">Reference proteome</keyword>
<dbReference type="PROSITE" id="PS00676">
    <property type="entry name" value="SIGMA54_INTERACT_2"/>
    <property type="match status" value="1"/>
</dbReference>
<keyword evidence="5" id="KW-0804">Transcription</keyword>
<dbReference type="PROSITE" id="PS00688">
    <property type="entry name" value="SIGMA54_INTERACT_3"/>
    <property type="match status" value="1"/>
</dbReference>
<dbReference type="PROSITE" id="PS50110">
    <property type="entry name" value="RESPONSE_REGULATORY"/>
    <property type="match status" value="1"/>
</dbReference>
<dbReference type="InterPro" id="IPR011006">
    <property type="entry name" value="CheY-like_superfamily"/>
</dbReference>
<feature type="domain" description="Sigma-54 factor interaction" evidence="8">
    <location>
        <begin position="151"/>
        <end position="381"/>
    </location>
</feature>
<dbReference type="SMART" id="SM00382">
    <property type="entry name" value="AAA"/>
    <property type="match status" value="1"/>
</dbReference>
<dbReference type="SUPFAM" id="SSF46689">
    <property type="entry name" value="Homeodomain-like"/>
    <property type="match status" value="1"/>
</dbReference>
<feature type="domain" description="Response regulatory" evidence="9">
    <location>
        <begin position="14"/>
        <end position="128"/>
    </location>
</feature>
<keyword evidence="2" id="KW-0067">ATP-binding</keyword>
<name>A0ABQ1GTQ4_9GAMM</name>
<dbReference type="PRINTS" id="PR01590">
    <property type="entry name" value="HTHFIS"/>
</dbReference>
<dbReference type="Proteomes" id="UP000620046">
    <property type="component" value="Unassembled WGS sequence"/>
</dbReference>
<dbReference type="InterPro" id="IPR027417">
    <property type="entry name" value="P-loop_NTPase"/>
</dbReference>
<feature type="compositionally biased region" description="Low complexity" evidence="7">
    <location>
        <begin position="426"/>
        <end position="436"/>
    </location>
</feature>
<evidence type="ECO:0000256" key="5">
    <source>
        <dbReference type="ARBA" id="ARBA00023163"/>
    </source>
</evidence>
<dbReference type="PROSITE" id="PS50045">
    <property type="entry name" value="SIGMA54_INTERACT_4"/>
    <property type="match status" value="1"/>
</dbReference>
<dbReference type="InterPro" id="IPR001789">
    <property type="entry name" value="Sig_transdc_resp-reg_receiver"/>
</dbReference>
<gene>
    <name evidence="10" type="primary">pilR</name>
    <name evidence="10" type="ORF">GCM10010981_43760</name>
</gene>